<dbReference type="EMBL" id="QQZK01000117">
    <property type="protein sequence ID" value="KAF5096388.1"/>
    <property type="molecule type" value="Genomic_DNA"/>
</dbReference>
<evidence type="ECO:0000256" key="2">
    <source>
        <dbReference type="SAM" id="MobiDB-lite"/>
    </source>
</evidence>
<evidence type="ECO:0000313" key="5">
    <source>
        <dbReference type="Proteomes" id="UP000750522"/>
    </source>
</evidence>
<evidence type="ECO:0000313" key="3">
    <source>
        <dbReference type="EMBL" id="KAF5096388.1"/>
    </source>
</evidence>
<dbReference type="Proteomes" id="UP000750522">
    <property type="component" value="Unassembled WGS sequence"/>
</dbReference>
<organism evidence="3 5">
    <name type="scientific">Geotrichum candidum</name>
    <name type="common">Oospora lactis</name>
    <name type="synonym">Dipodascus geotrichum</name>
    <dbReference type="NCBI Taxonomy" id="1173061"/>
    <lineage>
        <taxon>Eukaryota</taxon>
        <taxon>Fungi</taxon>
        <taxon>Dikarya</taxon>
        <taxon>Ascomycota</taxon>
        <taxon>Saccharomycotina</taxon>
        <taxon>Dipodascomycetes</taxon>
        <taxon>Dipodascales</taxon>
        <taxon>Dipodascaceae</taxon>
        <taxon>Geotrichum</taxon>
    </lineage>
</organism>
<feature type="compositionally biased region" description="Low complexity" evidence="2">
    <location>
        <begin position="1"/>
        <end position="12"/>
    </location>
</feature>
<reference evidence="3" key="2">
    <citation type="submission" date="2020-01" db="EMBL/GenBank/DDBJ databases">
        <authorList>
            <person name="Perkins V."/>
            <person name="Lessard M.-H."/>
            <person name="Dugat-Bony E."/>
            <person name="Frenette M."/>
            <person name="Labrie S."/>
        </authorList>
    </citation>
    <scope>NUCLEOTIDE SEQUENCE</scope>
    <source>
        <strain evidence="3">LMA-70</strain>
    </source>
</reference>
<feature type="coiled-coil region" evidence="1">
    <location>
        <begin position="99"/>
        <end position="182"/>
    </location>
</feature>
<keyword evidence="1" id="KW-0175">Coiled coil</keyword>
<name>A0A9P5KRK0_GEOCN</name>
<comment type="caution">
    <text evidence="3">The sequence shown here is derived from an EMBL/GenBank/DDBJ whole genome shotgun (WGS) entry which is preliminary data.</text>
</comment>
<evidence type="ECO:0000256" key="1">
    <source>
        <dbReference type="SAM" id="Coils"/>
    </source>
</evidence>
<dbReference type="EMBL" id="QQZK01000001">
    <property type="protein sequence ID" value="KAF5105181.1"/>
    <property type="molecule type" value="Genomic_DNA"/>
</dbReference>
<accession>A0A9P5KRK0</accession>
<sequence>MPQNTDNNNNTDETGTLGLVTGSNSVQIEPPDPPDQNDTRIVEIGQHGSVMDPEAQAFDGDIIATTSNATDNNDDAHWKERQNKRKATDIREDEVDTEIRALKEDVHDEEVQIKDVRGRLETDENMMQKMIDEIKILKSEMNNLAKENTEVMKENCRLAEKLSHAEERIAKMESMIDFLTLKANETDRKFKQFEHTKQDRQSWAQVASLAKKVDTIDKQQKILTSSEKQHNKAILMGMDHTRVVQKQLNSVKKTINEINYPKAPETPKPFAKAPCVTLSLSERGEAMKQENKTEREVKKIIDKEISPSIVVGVNFTTKGNLTLHIKDLNDKTIEKLKPFGTPIDNETWHKVILDGVRKWDLVENGELIDAEDLKAEIENRNNIELACPPHAIKTEAFKSDETNHFSLVVAVRNERHSKEILRKGIFLINQHCRARQWLPSKPRMTLAAPNEVNKPIDVMEIDNTENSQSNNNNDQ</sequence>
<feature type="region of interest" description="Disordered" evidence="2">
    <location>
        <begin position="1"/>
        <end position="39"/>
    </location>
</feature>
<proteinExistence type="predicted"/>
<gene>
    <name evidence="4" type="ORF">DV451_000097</name>
    <name evidence="3" type="ORF">DV451_004258</name>
</gene>
<evidence type="ECO:0000313" key="4">
    <source>
        <dbReference type="EMBL" id="KAF5105181.1"/>
    </source>
</evidence>
<protein>
    <submittedName>
        <fullName evidence="3">Uncharacterized protein</fullName>
    </submittedName>
</protein>
<dbReference type="AlphaFoldDB" id="A0A9P5KRK0"/>
<reference evidence="3" key="1">
    <citation type="journal article" date="2020" name="Front. Microbiol.">
        <title>Phenotypic and Genetic Characterization of the Cheese Ripening Yeast Geotrichum candidum.</title>
        <authorList>
            <person name="Perkins V."/>
            <person name="Vignola S."/>
            <person name="Lessard M.H."/>
            <person name="Plante P.L."/>
            <person name="Corbeil J."/>
            <person name="Dugat-Bony E."/>
            <person name="Frenette M."/>
            <person name="Labrie S."/>
        </authorList>
    </citation>
    <scope>NUCLEOTIDE SEQUENCE</scope>
    <source>
        <strain evidence="3">LMA-70</strain>
    </source>
</reference>